<evidence type="ECO:0000313" key="3">
    <source>
        <dbReference type="Proteomes" id="UP000433883"/>
    </source>
</evidence>
<dbReference type="AlphaFoldDB" id="A0A8H3V5C1"/>
<name>A0A8H3V5C1_VENIN</name>
<accession>A0A8H3V5C1</accession>
<dbReference type="Proteomes" id="UP000433883">
    <property type="component" value="Unassembled WGS sequence"/>
</dbReference>
<sequence length="174" mass="18516">MLTHSSISILAAPIDSDVVDVTSAVSTAIKNAASPQAVQDICSGIPFEERRRHRYVNKHLSRENYEELILITVNRECEEDKADGDVWGQCLELHRTGGHDQRCGDYKTQPGYQAGGYGGSQGGYGTNQVGGYGGNQVGGYGGNQGGYYGGNQGGYPGNQGGNRGNQGGNRGWKE</sequence>
<proteinExistence type="predicted"/>
<dbReference type="EMBL" id="WNWQ01000054">
    <property type="protein sequence ID" value="KAE9981690.1"/>
    <property type="molecule type" value="Genomic_DNA"/>
</dbReference>
<evidence type="ECO:0000313" key="2">
    <source>
        <dbReference type="EMBL" id="KAE9981690.1"/>
    </source>
</evidence>
<organism evidence="2 3">
    <name type="scientific">Venturia inaequalis</name>
    <name type="common">Apple scab fungus</name>
    <dbReference type="NCBI Taxonomy" id="5025"/>
    <lineage>
        <taxon>Eukaryota</taxon>
        <taxon>Fungi</taxon>
        <taxon>Dikarya</taxon>
        <taxon>Ascomycota</taxon>
        <taxon>Pezizomycotina</taxon>
        <taxon>Dothideomycetes</taxon>
        <taxon>Pleosporomycetidae</taxon>
        <taxon>Venturiales</taxon>
        <taxon>Venturiaceae</taxon>
        <taxon>Venturia</taxon>
    </lineage>
</organism>
<evidence type="ECO:0000256" key="1">
    <source>
        <dbReference type="SAM" id="MobiDB-lite"/>
    </source>
</evidence>
<reference evidence="2 3" key="1">
    <citation type="submission" date="2019-11" db="EMBL/GenBank/DDBJ databases">
        <title>Venturia inaequalis Genome Resource.</title>
        <authorList>
            <person name="Lichtner F.J."/>
        </authorList>
    </citation>
    <scope>NUCLEOTIDE SEQUENCE [LARGE SCALE GENOMIC DNA]</scope>
    <source>
        <strain evidence="2">Bline_iso_100314</strain>
    </source>
</reference>
<comment type="caution">
    <text evidence="2">The sequence shown here is derived from an EMBL/GenBank/DDBJ whole genome shotgun (WGS) entry which is preliminary data.</text>
</comment>
<feature type="region of interest" description="Disordered" evidence="1">
    <location>
        <begin position="140"/>
        <end position="174"/>
    </location>
</feature>
<gene>
    <name evidence="2" type="ORF">BLS_007086</name>
</gene>
<protein>
    <submittedName>
        <fullName evidence="2">Uncharacterized protein</fullName>
    </submittedName>
</protein>